<gene>
    <name evidence="9" type="primary">fbp</name>
    <name evidence="13" type="ORF">ABK249_13110</name>
</gene>
<dbReference type="PRINTS" id="PR00115">
    <property type="entry name" value="F16BPHPHTASE"/>
</dbReference>
<comment type="caution">
    <text evidence="13">The sequence shown here is derived from an EMBL/GenBank/DDBJ whole genome shotgun (WGS) entry which is preliminary data.</text>
</comment>
<keyword evidence="7 9" id="KW-0460">Magnesium</keyword>
<evidence type="ECO:0000256" key="3">
    <source>
        <dbReference type="ARBA" id="ARBA00010941"/>
    </source>
</evidence>
<comment type="subcellular location">
    <subcellularLocation>
        <location evidence="9">Cytoplasm</location>
    </subcellularLocation>
</comment>
<dbReference type="EC" id="3.1.3.11" evidence="9"/>
<dbReference type="PIRSF" id="PIRSF500210">
    <property type="entry name" value="FBPtase"/>
    <property type="match status" value="1"/>
</dbReference>
<name>A0ABV0M365_9HYPH</name>
<keyword evidence="6 9" id="KW-0378">Hydrolase</keyword>
<dbReference type="HAMAP" id="MF_01855">
    <property type="entry name" value="FBPase_class1"/>
    <property type="match status" value="1"/>
</dbReference>
<dbReference type="InterPro" id="IPR000146">
    <property type="entry name" value="FBPase_class-1"/>
</dbReference>
<accession>A0ABV0M365</accession>
<evidence type="ECO:0000313" key="13">
    <source>
        <dbReference type="EMBL" id="MEQ1405876.1"/>
    </source>
</evidence>
<dbReference type="Proteomes" id="UP001496627">
    <property type="component" value="Unassembled WGS sequence"/>
</dbReference>
<dbReference type="Pfam" id="PF00316">
    <property type="entry name" value="FBPase"/>
    <property type="match status" value="1"/>
</dbReference>
<dbReference type="InterPro" id="IPR028343">
    <property type="entry name" value="FBPtase"/>
</dbReference>
<reference evidence="13 14" key="1">
    <citation type="submission" date="2024-05" db="EMBL/GenBank/DDBJ databases">
        <title>Neorhizobium sp. Rsf11, a plant growth promoting and heavy metal resistant PAH-degrader.</title>
        <authorList>
            <person name="Golubev S.N."/>
            <person name="Muratova A.Y."/>
            <person name="Markelova M.I."/>
        </authorList>
    </citation>
    <scope>NUCLEOTIDE SEQUENCE [LARGE SCALE GENOMIC DNA]</scope>
    <source>
        <strain evidence="13 14">Rsf11</strain>
    </source>
</reference>
<dbReference type="PANTHER" id="PTHR11556">
    <property type="entry name" value="FRUCTOSE-1,6-BISPHOSPHATASE-RELATED"/>
    <property type="match status" value="1"/>
</dbReference>
<feature type="binding site" evidence="9">
    <location>
        <position position="277"/>
    </location>
    <ligand>
        <name>Mg(2+)</name>
        <dbReference type="ChEBI" id="CHEBI:18420"/>
        <label>2</label>
    </ligand>
</feature>
<feature type="binding site" evidence="9">
    <location>
        <position position="112"/>
    </location>
    <ligand>
        <name>Mg(2+)</name>
        <dbReference type="ChEBI" id="CHEBI:18420"/>
        <label>1</label>
    </ligand>
</feature>
<evidence type="ECO:0000259" key="12">
    <source>
        <dbReference type="Pfam" id="PF18913"/>
    </source>
</evidence>
<keyword evidence="14" id="KW-1185">Reference proteome</keyword>
<comment type="pathway">
    <text evidence="2">Carbohydrate biosynthesis; Calvin cycle.</text>
</comment>
<dbReference type="InterPro" id="IPR033391">
    <property type="entry name" value="FBPase_N"/>
</dbReference>
<keyword evidence="8 9" id="KW-0119">Carbohydrate metabolism</keyword>
<feature type="binding site" evidence="9">
    <location>
        <begin position="257"/>
        <end position="259"/>
    </location>
    <ligand>
        <name>substrate</name>
    </ligand>
</feature>
<dbReference type="InterPro" id="IPR044015">
    <property type="entry name" value="FBPase_C_dom"/>
</dbReference>
<dbReference type="NCBIfam" id="NF006780">
    <property type="entry name" value="PRK09293.1-4"/>
    <property type="match status" value="1"/>
</dbReference>
<dbReference type="PIRSF" id="PIRSF000904">
    <property type="entry name" value="FBPtase_SBPase"/>
    <property type="match status" value="1"/>
</dbReference>
<evidence type="ECO:0000313" key="14">
    <source>
        <dbReference type="Proteomes" id="UP001496627"/>
    </source>
</evidence>
<dbReference type="PROSITE" id="PS00124">
    <property type="entry name" value="FBPASE"/>
    <property type="match status" value="1"/>
</dbReference>
<comment type="caution">
    <text evidence="9">Lacks conserved residue(s) required for the propagation of feature annotation.</text>
</comment>
<feature type="binding site" evidence="9">
    <location>
        <position position="113"/>
    </location>
    <ligand>
        <name>Mg(2+)</name>
        <dbReference type="ChEBI" id="CHEBI:18420"/>
        <label>2</label>
    </ligand>
</feature>
<dbReference type="InterPro" id="IPR020548">
    <property type="entry name" value="Fructose_bisphosphatase_AS"/>
</dbReference>
<dbReference type="Pfam" id="PF18913">
    <property type="entry name" value="FBPase_C"/>
    <property type="match status" value="1"/>
</dbReference>
<evidence type="ECO:0000256" key="9">
    <source>
        <dbReference type="HAMAP-Rule" id="MF_01855"/>
    </source>
</evidence>
<feature type="binding site" evidence="9">
    <location>
        <begin position="113"/>
        <end position="116"/>
    </location>
    <ligand>
        <name>substrate</name>
    </ligand>
</feature>
<comment type="cofactor">
    <cofactor evidence="9">
        <name>Mg(2+)</name>
        <dbReference type="ChEBI" id="CHEBI:18420"/>
    </cofactor>
    <text evidence="9">Binds 2 magnesium ions per subunit.</text>
</comment>
<keyword evidence="5 9" id="KW-0479">Metal-binding</keyword>
<feature type="binding site" evidence="9">
    <location>
        <position position="91"/>
    </location>
    <ligand>
        <name>Mg(2+)</name>
        <dbReference type="ChEBI" id="CHEBI:18420"/>
        <label>1</label>
    </ligand>
</feature>
<dbReference type="GO" id="GO:0042132">
    <property type="term" value="F:fructose 1,6-bisphosphate 1-phosphatase activity"/>
    <property type="evidence" value="ECO:0007669"/>
    <property type="project" value="UniProtKB-EC"/>
</dbReference>
<evidence type="ECO:0000256" key="8">
    <source>
        <dbReference type="ARBA" id="ARBA00023277"/>
    </source>
</evidence>
<comment type="catalytic activity">
    <reaction evidence="1 9">
        <text>beta-D-fructose 1,6-bisphosphate + H2O = beta-D-fructose 6-phosphate + phosphate</text>
        <dbReference type="Rhea" id="RHEA:11064"/>
        <dbReference type="ChEBI" id="CHEBI:15377"/>
        <dbReference type="ChEBI" id="CHEBI:32966"/>
        <dbReference type="ChEBI" id="CHEBI:43474"/>
        <dbReference type="ChEBI" id="CHEBI:57634"/>
        <dbReference type="EC" id="3.1.3.11"/>
    </reaction>
</comment>
<dbReference type="EMBL" id="JBEAAL010000008">
    <property type="protein sequence ID" value="MEQ1405876.1"/>
    <property type="molecule type" value="Genomic_DNA"/>
</dbReference>
<feature type="domain" description="Fructose-1-6-bisphosphatase class 1 C-terminal" evidence="12">
    <location>
        <begin position="195"/>
        <end position="328"/>
    </location>
</feature>
<dbReference type="NCBIfam" id="NF006779">
    <property type="entry name" value="PRK09293.1-3"/>
    <property type="match status" value="1"/>
</dbReference>
<evidence type="ECO:0000256" key="1">
    <source>
        <dbReference type="ARBA" id="ARBA00001273"/>
    </source>
</evidence>
<evidence type="ECO:0000259" key="11">
    <source>
        <dbReference type="Pfam" id="PF00316"/>
    </source>
</evidence>
<evidence type="ECO:0000256" key="6">
    <source>
        <dbReference type="ARBA" id="ARBA00022801"/>
    </source>
</evidence>
<proteinExistence type="inferred from homology"/>
<feature type="binding site" evidence="9">
    <location>
        <position position="110"/>
    </location>
    <ligand>
        <name>Mg(2+)</name>
        <dbReference type="ChEBI" id="CHEBI:18420"/>
        <label>1</label>
    </ligand>
</feature>
<dbReference type="SUPFAM" id="SSF56655">
    <property type="entry name" value="Carbohydrate phosphatase"/>
    <property type="match status" value="1"/>
</dbReference>
<dbReference type="CDD" id="cd00354">
    <property type="entry name" value="FBPase"/>
    <property type="match status" value="1"/>
</dbReference>
<evidence type="ECO:0000256" key="2">
    <source>
        <dbReference type="ARBA" id="ARBA00005215"/>
    </source>
</evidence>
<dbReference type="PANTHER" id="PTHR11556:SF35">
    <property type="entry name" value="SEDOHEPTULOSE-1,7-BISPHOSPHATASE, CHLOROPLASTIC"/>
    <property type="match status" value="1"/>
</dbReference>
<comment type="subunit">
    <text evidence="9">Homotetramer.</text>
</comment>
<organism evidence="13 14">
    <name type="scientific">Neorhizobium phenanthreniclasticum</name>
    <dbReference type="NCBI Taxonomy" id="3157917"/>
    <lineage>
        <taxon>Bacteria</taxon>
        <taxon>Pseudomonadati</taxon>
        <taxon>Pseudomonadota</taxon>
        <taxon>Alphaproteobacteria</taxon>
        <taxon>Hyphomicrobiales</taxon>
        <taxon>Rhizobiaceae</taxon>
        <taxon>Rhizobium/Agrobacterium group</taxon>
        <taxon>Neorhizobium</taxon>
    </lineage>
</organism>
<dbReference type="Gene3D" id="3.40.190.80">
    <property type="match status" value="1"/>
</dbReference>
<evidence type="ECO:0000256" key="5">
    <source>
        <dbReference type="ARBA" id="ARBA00022723"/>
    </source>
</evidence>
<feature type="binding site" evidence="9">
    <location>
        <position position="205"/>
    </location>
    <ligand>
        <name>substrate</name>
    </ligand>
</feature>
<comment type="similarity">
    <text evidence="3 9 10">Belongs to the FBPase class 1 family.</text>
</comment>
<dbReference type="Gene3D" id="3.30.540.10">
    <property type="entry name" value="Fructose-1,6-Bisphosphatase, subunit A, domain 1"/>
    <property type="match status" value="1"/>
</dbReference>
<evidence type="ECO:0000256" key="10">
    <source>
        <dbReference type="RuleBase" id="RU000508"/>
    </source>
</evidence>
<keyword evidence="4 9" id="KW-0963">Cytoplasm</keyword>
<dbReference type="RefSeq" id="WP_227704088.1">
    <property type="nucleotide sequence ID" value="NZ_JBEAAL010000008.1"/>
</dbReference>
<protein>
    <recommendedName>
        <fullName evidence="9">Fructose-1,6-bisphosphatase class 1</fullName>
        <shortName evidence="9">FBPase class 1</shortName>
        <ecNumber evidence="9">3.1.3.11</ecNumber>
    </recommendedName>
    <alternativeName>
        <fullName evidence="9">D-fructose-1,6-bisphosphate 1-phosphohydrolase class 1</fullName>
    </alternativeName>
</protein>
<sequence length="349" mass="37539">MTSSTLDAFLNSHVAGGAPFAEAAASTIRQLVTAAVTLGRTINQGAFGLALSGERGDVGPGGDVPKELDVLADALFIEAMRRAPVCLYASEELEEAALLDPRAPLAIAIDPLDGSSNIDINVSIGTIFSILPAAGDPVGEPNASFFHPGDAQLAAGFFIYGPQLALVLSVGSGTHVFVFSAQLGVFVQTHENLVIPPRTQEFAINTANYRHWDEAVRLYVDDCLKGMEGPREKEFNMRWIAAVAADAYRILMRGGVYLYPGDRRRGYGEGRLRLVYEANPIAFLIEQACGAATDTINRILDLTPTALHQRVPLVFGSAREVARVGRYHTEPSNIAERAPLFSNRGLFRA</sequence>
<feature type="domain" description="Fructose-1-6-bisphosphatase class I N-terminal" evidence="11">
    <location>
        <begin position="29"/>
        <end position="191"/>
    </location>
</feature>
<evidence type="ECO:0000256" key="4">
    <source>
        <dbReference type="ARBA" id="ARBA00022490"/>
    </source>
</evidence>
<feature type="binding site" evidence="9">
    <location>
        <position position="110"/>
    </location>
    <ligand>
        <name>Mg(2+)</name>
        <dbReference type="ChEBI" id="CHEBI:18420"/>
        <label>2</label>
    </ligand>
</feature>
<evidence type="ECO:0000256" key="7">
    <source>
        <dbReference type="ARBA" id="ARBA00022842"/>
    </source>
</evidence>